<dbReference type="InterPro" id="IPR037225">
    <property type="entry name" value="Nuo51_FMN-bd_sf"/>
</dbReference>
<evidence type="ECO:0000256" key="1">
    <source>
        <dbReference type="ARBA" id="ARBA00007523"/>
    </source>
</evidence>
<dbReference type="InterPro" id="IPR019575">
    <property type="entry name" value="Nuop51_4Fe4S-bd"/>
</dbReference>
<dbReference type="Gene3D" id="1.20.1440.230">
    <property type="entry name" value="NADH-ubiquinone oxidoreductase 51kDa subunit, iron-sulphur binding domain"/>
    <property type="match status" value="1"/>
</dbReference>
<keyword evidence="9" id="KW-1185">Reference proteome</keyword>
<gene>
    <name evidence="8" type="ORF">SAMN04489841_1008</name>
</gene>
<protein>
    <submittedName>
        <fullName evidence="8">NADH-quinone oxidoreductase subunit F</fullName>
    </submittedName>
</protein>
<dbReference type="SUPFAM" id="SSF142019">
    <property type="entry name" value="Nqo1 FMN-binding domain-like"/>
    <property type="match status" value="1"/>
</dbReference>
<accession>A0A1H9CCU4</accession>
<keyword evidence="2" id="KW-0004">4Fe-4S</keyword>
<dbReference type="PANTHER" id="PTHR43578">
    <property type="entry name" value="NADH-QUINONE OXIDOREDUCTASE SUBUNIT F"/>
    <property type="match status" value="1"/>
</dbReference>
<feature type="region of interest" description="Disordered" evidence="6">
    <location>
        <begin position="1"/>
        <end position="30"/>
    </location>
</feature>
<dbReference type="Gene3D" id="3.10.20.600">
    <property type="match status" value="1"/>
</dbReference>
<dbReference type="PANTHER" id="PTHR43578:SF3">
    <property type="entry name" value="NADH-QUINONE OXIDOREDUCTASE SUBUNIT F"/>
    <property type="match status" value="1"/>
</dbReference>
<dbReference type="GO" id="GO:0051539">
    <property type="term" value="F:4 iron, 4 sulfur cluster binding"/>
    <property type="evidence" value="ECO:0007669"/>
    <property type="project" value="UniProtKB-KW"/>
</dbReference>
<keyword evidence="5" id="KW-0411">Iron-sulfur</keyword>
<dbReference type="Pfam" id="PF01512">
    <property type="entry name" value="Complex1_51K"/>
    <property type="match status" value="1"/>
</dbReference>
<evidence type="ECO:0000259" key="7">
    <source>
        <dbReference type="SMART" id="SM00928"/>
    </source>
</evidence>
<sequence>MVAVTDTAPAGDRSPVCRVSTHPTAADREPAFETARRTSDAVPVVRTGPTGIAAYEPLVLATVDGRTAFHPDPGPETVDAVVDALETGEVLADAAAAVVEHDPGTGSLPVPETGPLSVGRRDVLGPCGWVDPLAPDDYDLVSLERDAAAVGDAGLLGRGRGDAAADEAVDETWTAIRETDGDPVVVVNANDTDDRQRVDRTLLEGAPIAVLDGIAAIAEHVGAVDAVLSVNETETGLHRHLESAVDAAADVLPVVPQLVAGPDEYRAGEPTAALEALEGNDRIEPRIQPPSPAVHGLYGRPTAVHSVRTVLQARRALQDDAPSGTDRDPGTRLFTVTGDVAAPATVELASDDSLAAVREAVALDGALKMACVGDIFGGITETLEVSATAETLAAAGLGTEGVVELLNEDRCAVATAGERARFAATENSGRCVPGREGTKQLTELLRDVYRGSFELAKIRELGRTMERTSNCRIGAHAPRPVITAIDEFEPTFRAHADGRCPSGTCTENL</sequence>
<dbReference type="InterPro" id="IPR011538">
    <property type="entry name" value="Nuo51_FMN-bd"/>
</dbReference>
<name>A0A1H9CCU4_9EURY</name>
<evidence type="ECO:0000313" key="9">
    <source>
        <dbReference type="Proteomes" id="UP000199114"/>
    </source>
</evidence>
<dbReference type="InterPro" id="IPR037207">
    <property type="entry name" value="Nuop51_4Fe4S-bd_sf"/>
</dbReference>
<keyword evidence="4" id="KW-0408">Iron</keyword>
<dbReference type="Pfam" id="PF10589">
    <property type="entry name" value="NADH_4Fe-4S"/>
    <property type="match status" value="1"/>
</dbReference>
<evidence type="ECO:0000256" key="3">
    <source>
        <dbReference type="ARBA" id="ARBA00022723"/>
    </source>
</evidence>
<dbReference type="STRING" id="1186196.SAMN04489841_1008"/>
<dbReference type="AlphaFoldDB" id="A0A1H9CCU4"/>
<evidence type="ECO:0000256" key="2">
    <source>
        <dbReference type="ARBA" id="ARBA00022485"/>
    </source>
</evidence>
<proteinExistence type="inferred from homology"/>
<evidence type="ECO:0000313" key="8">
    <source>
        <dbReference type="EMBL" id="SEP98613.1"/>
    </source>
</evidence>
<feature type="domain" description="NADH-ubiquinone oxidoreductase 51kDa subunit iron-sulphur binding" evidence="7">
    <location>
        <begin position="413"/>
        <end position="458"/>
    </location>
</feature>
<dbReference type="SUPFAM" id="SSF140490">
    <property type="entry name" value="Nqo1C-terminal domain-like"/>
    <property type="match status" value="1"/>
</dbReference>
<evidence type="ECO:0000256" key="4">
    <source>
        <dbReference type="ARBA" id="ARBA00023004"/>
    </source>
</evidence>
<evidence type="ECO:0000256" key="5">
    <source>
        <dbReference type="ARBA" id="ARBA00023014"/>
    </source>
</evidence>
<reference evidence="9" key="1">
    <citation type="submission" date="2016-10" db="EMBL/GenBank/DDBJ databases">
        <authorList>
            <person name="Varghese N."/>
            <person name="Submissions S."/>
        </authorList>
    </citation>
    <scope>NUCLEOTIDE SEQUENCE [LARGE SCALE GENOMIC DNA]</scope>
    <source>
        <strain evidence="9">DSM 25055</strain>
    </source>
</reference>
<organism evidence="8 9">
    <name type="scientific">Natrinema salaciae</name>
    <dbReference type="NCBI Taxonomy" id="1186196"/>
    <lineage>
        <taxon>Archaea</taxon>
        <taxon>Methanobacteriati</taxon>
        <taxon>Methanobacteriota</taxon>
        <taxon>Stenosarchaea group</taxon>
        <taxon>Halobacteria</taxon>
        <taxon>Halobacteriales</taxon>
        <taxon>Natrialbaceae</taxon>
        <taxon>Natrinema</taxon>
    </lineage>
</organism>
<dbReference type="OrthoDB" id="297477at2157"/>
<comment type="similarity">
    <text evidence="1">Belongs to the complex I 51 kDa subunit family.</text>
</comment>
<dbReference type="SMART" id="SM00928">
    <property type="entry name" value="NADH_4Fe-4S"/>
    <property type="match status" value="1"/>
</dbReference>
<dbReference type="Proteomes" id="UP000199114">
    <property type="component" value="Unassembled WGS sequence"/>
</dbReference>
<keyword evidence="3" id="KW-0479">Metal-binding</keyword>
<dbReference type="EMBL" id="FOFD01000001">
    <property type="protein sequence ID" value="SEP98613.1"/>
    <property type="molecule type" value="Genomic_DNA"/>
</dbReference>
<dbReference type="Gene3D" id="3.40.50.11540">
    <property type="entry name" value="NADH-ubiquinone oxidoreductase 51kDa subunit"/>
    <property type="match status" value="1"/>
</dbReference>
<evidence type="ECO:0000256" key="6">
    <source>
        <dbReference type="SAM" id="MobiDB-lite"/>
    </source>
</evidence>
<dbReference type="GO" id="GO:0046872">
    <property type="term" value="F:metal ion binding"/>
    <property type="evidence" value="ECO:0007669"/>
    <property type="project" value="UniProtKB-KW"/>
</dbReference>